<accession>A0A9P6EQX1</accession>
<sequence>MTNPGSRRTPLKKSQNPNVEYFLACQVLGIIKAVDGIDESAASSDNGYGKPNRKIAS</sequence>
<gene>
    <name evidence="1" type="ORF">CPB83DRAFT_845493</name>
</gene>
<name>A0A9P6EQX1_9AGAR</name>
<comment type="caution">
    <text evidence="1">The sequence shown here is derived from an EMBL/GenBank/DDBJ whole genome shotgun (WGS) entry which is preliminary data.</text>
</comment>
<evidence type="ECO:0000313" key="2">
    <source>
        <dbReference type="Proteomes" id="UP000807306"/>
    </source>
</evidence>
<evidence type="ECO:0000313" key="1">
    <source>
        <dbReference type="EMBL" id="KAF9533571.1"/>
    </source>
</evidence>
<dbReference type="AlphaFoldDB" id="A0A9P6EQX1"/>
<protein>
    <submittedName>
        <fullName evidence="1">Uncharacterized protein</fullName>
    </submittedName>
</protein>
<keyword evidence="2" id="KW-1185">Reference proteome</keyword>
<dbReference type="EMBL" id="MU157828">
    <property type="protein sequence ID" value="KAF9533571.1"/>
    <property type="molecule type" value="Genomic_DNA"/>
</dbReference>
<reference evidence="1" key="1">
    <citation type="submission" date="2020-11" db="EMBL/GenBank/DDBJ databases">
        <authorList>
            <consortium name="DOE Joint Genome Institute"/>
            <person name="Ahrendt S."/>
            <person name="Riley R."/>
            <person name="Andreopoulos W."/>
            <person name="Labutti K."/>
            <person name="Pangilinan J."/>
            <person name="Ruiz-Duenas F.J."/>
            <person name="Barrasa J.M."/>
            <person name="Sanchez-Garcia M."/>
            <person name="Camarero S."/>
            <person name="Miyauchi S."/>
            <person name="Serrano A."/>
            <person name="Linde D."/>
            <person name="Babiker R."/>
            <person name="Drula E."/>
            <person name="Ayuso-Fernandez I."/>
            <person name="Pacheco R."/>
            <person name="Padilla G."/>
            <person name="Ferreira P."/>
            <person name="Barriuso J."/>
            <person name="Kellner H."/>
            <person name="Castanera R."/>
            <person name="Alfaro M."/>
            <person name="Ramirez L."/>
            <person name="Pisabarro A.G."/>
            <person name="Kuo A."/>
            <person name="Tritt A."/>
            <person name="Lipzen A."/>
            <person name="He G."/>
            <person name="Yan M."/>
            <person name="Ng V."/>
            <person name="Cullen D."/>
            <person name="Martin F."/>
            <person name="Rosso M.-N."/>
            <person name="Henrissat B."/>
            <person name="Hibbett D."/>
            <person name="Martinez A.T."/>
            <person name="Grigoriev I.V."/>
        </authorList>
    </citation>
    <scope>NUCLEOTIDE SEQUENCE</scope>
    <source>
        <strain evidence="1">CBS 506.95</strain>
    </source>
</reference>
<dbReference type="Proteomes" id="UP000807306">
    <property type="component" value="Unassembled WGS sequence"/>
</dbReference>
<proteinExistence type="predicted"/>
<organism evidence="1 2">
    <name type="scientific">Crepidotus variabilis</name>
    <dbReference type="NCBI Taxonomy" id="179855"/>
    <lineage>
        <taxon>Eukaryota</taxon>
        <taxon>Fungi</taxon>
        <taxon>Dikarya</taxon>
        <taxon>Basidiomycota</taxon>
        <taxon>Agaricomycotina</taxon>
        <taxon>Agaricomycetes</taxon>
        <taxon>Agaricomycetidae</taxon>
        <taxon>Agaricales</taxon>
        <taxon>Agaricineae</taxon>
        <taxon>Crepidotaceae</taxon>
        <taxon>Crepidotus</taxon>
    </lineage>
</organism>